<dbReference type="Pfam" id="PF02957">
    <property type="entry name" value="TT_ORF2-like"/>
    <property type="match status" value="1"/>
</dbReference>
<evidence type="ECO:0000313" key="3">
    <source>
        <dbReference type="EMBL" id="AJA71661.1"/>
    </source>
</evidence>
<evidence type="ECO:0000313" key="4">
    <source>
        <dbReference type="Proteomes" id="UP000147308"/>
    </source>
</evidence>
<reference evidence="3 4" key="1">
    <citation type="journal article" date="2014" name="J. Gen. Virol.">
        <title>Identification of DNA sequences that imply a novel gammaherpesvirus in seals.</title>
        <authorList>
            <person name="Bodewes R."/>
            <person name="Sanchez Contreras G.J."/>
            <person name="Rubio Garcia A."/>
            <person name="Hapsari R."/>
            <person name="van de Bildt M.W."/>
            <person name="Kuiken T."/>
            <person name="Osterhaus A.D."/>
        </authorList>
    </citation>
    <scope>NUCLEOTIDE SEQUENCE [LARGE SCALE GENOMIC DNA]</scope>
    <source>
        <strain evidence="3">SeAv7-PV13431</strain>
    </source>
</reference>
<evidence type="ECO:0000259" key="2">
    <source>
        <dbReference type="Pfam" id="PF02957"/>
    </source>
</evidence>
<protein>
    <submittedName>
        <fullName evidence="3">ORF2</fullName>
    </submittedName>
</protein>
<feature type="domain" description="Hepatitis TT virus Orf2/Gyrovirus Vp2 N-terminal" evidence="2">
    <location>
        <begin position="19"/>
        <end position="68"/>
    </location>
</feature>
<feature type="compositionally biased region" description="Gly residues" evidence="1">
    <location>
        <begin position="52"/>
        <end position="71"/>
    </location>
</feature>
<sequence length="112" mass="12898">MSADCDTARGPDLCHPQLYKFKEAKWKQQVSKLHREFCGCNNFLDHFKWPTGTGGRSGGTGEGTEDGGAGGVHHRHTWRPFRRFGWRRRWRHPRRGSAVVRITRPKNISTLL</sequence>
<dbReference type="Proteomes" id="UP000147308">
    <property type="component" value="Segment"/>
</dbReference>
<name>A0A0A7TWN2_9VIRU</name>
<organism evidence="3 4">
    <name type="scientific">Seal anellovirus 7</name>
    <dbReference type="NCBI Taxonomy" id="1566009"/>
    <lineage>
        <taxon>Viruses</taxon>
        <taxon>Monodnaviria</taxon>
        <taxon>Shotokuvirae</taxon>
        <taxon>Commensaviricota</taxon>
        <taxon>Cardeaviricetes</taxon>
        <taxon>Sanitavirales</taxon>
        <taxon>Anelloviridae</taxon>
        <taxon>Lambdatorquevirus</taxon>
        <taxon>Lambdatorquevirus phoci3</taxon>
    </lineage>
</organism>
<feature type="region of interest" description="Disordered" evidence="1">
    <location>
        <begin position="51"/>
        <end position="74"/>
    </location>
</feature>
<dbReference type="InterPro" id="IPR004118">
    <property type="entry name" value="HEV_TT_vir_Orf2/Gyrovir_Vp2_N"/>
</dbReference>
<accession>A0A0A7TWN2</accession>
<evidence type="ECO:0000256" key="1">
    <source>
        <dbReference type="SAM" id="MobiDB-lite"/>
    </source>
</evidence>
<proteinExistence type="predicted"/>
<dbReference type="EMBL" id="KM262781">
    <property type="protein sequence ID" value="AJA71661.1"/>
    <property type="molecule type" value="Genomic_DNA"/>
</dbReference>